<evidence type="ECO:0000256" key="1">
    <source>
        <dbReference type="SAM" id="MobiDB-lite"/>
    </source>
</evidence>
<dbReference type="AlphaFoldDB" id="A0A804KUN9"/>
<dbReference type="Gramene" id="Ma10_t10290.1">
    <property type="protein sequence ID" value="Ma10_p10290.1"/>
    <property type="gene ID" value="Ma10_g10290"/>
</dbReference>
<dbReference type="OrthoDB" id="1886721at2759"/>
<evidence type="ECO:0000313" key="3">
    <source>
        <dbReference type="EMBL" id="CAG1853110.1"/>
    </source>
</evidence>
<reference evidence="3" key="1">
    <citation type="submission" date="2021-03" db="EMBL/GenBank/DDBJ databases">
        <authorList>
            <consortium name="Genoscope - CEA"/>
            <person name="William W."/>
        </authorList>
    </citation>
    <scope>NUCLEOTIDE SEQUENCE</scope>
    <source>
        <strain evidence="3">Doubled-haploid Pahang</strain>
    </source>
</reference>
<dbReference type="Proteomes" id="UP000012960">
    <property type="component" value="Unplaced"/>
</dbReference>
<reference evidence="4" key="2">
    <citation type="submission" date="2021-05" db="UniProtKB">
        <authorList>
            <consortium name="EnsemblPlants"/>
        </authorList>
    </citation>
    <scope>IDENTIFICATION</scope>
    <source>
        <strain evidence="4">subsp. malaccensis</strain>
    </source>
</reference>
<dbReference type="PANTHER" id="PTHR34379:SF6">
    <property type="entry name" value="PROTEIN 3F"/>
    <property type="match status" value="1"/>
</dbReference>
<feature type="transmembrane region" description="Helical" evidence="2">
    <location>
        <begin position="157"/>
        <end position="185"/>
    </location>
</feature>
<protein>
    <submittedName>
        <fullName evidence="3">(wild Malaysian banana) hypothetical protein</fullName>
    </submittedName>
</protein>
<keyword evidence="5" id="KW-1185">Reference proteome</keyword>
<feature type="compositionally biased region" description="Basic and acidic residues" evidence="1">
    <location>
        <begin position="62"/>
        <end position="80"/>
    </location>
</feature>
<dbReference type="PANTHER" id="PTHR34379">
    <property type="entry name" value="OS07G0553800 PROTEIN"/>
    <property type="match status" value="1"/>
</dbReference>
<evidence type="ECO:0000313" key="4">
    <source>
        <dbReference type="EnsemblPlants" id="Ma10_p10290.1"/>
    </source>
</evidence>
<gene>
    <name evidence="3" type="ORF">GSMUA_313360.1</name>
</gene>
<organism evidence="4 5">
    <name type="scientific">Musa acuminata subsp. malaccensis</name>
    <name type="common">Wild banana</name>
    <name type="synonym">Musa malaccensis</name>
    <dbReference type="NCBI Taxonomy" id="214687"/>
    <lineage>
        <taxon>Eukaryota</taxon>
        <taxon>Viridiplantae</taxon>
        <taxon>Streptophyta</taxon>
        <taxon>Embryophyta</taxon>
        <taxon>Tracheophyta</taxon>
        <taxon>Spermatophyta</taxon>
        <taxon>Magnoliopsida</taxon>
        <taxon>Liliopsida</taxon>
        <taxon>Zingiberales</taxon>
        <taxon>Musaceae</taxon>
        <taxon>Musa</taxon>
    </lineage>
</organism>
<feature type="region of interest" description="Disordered" evidence="1">
    <location>
        <begin position="129"/>
        <end position="148"/>
    </location>
</feature>
<sequence length="243" mass="26922">MGERKRHNGSFLCFAVVVPEDEVEPRCGDVEPNKGSYPRRRWRSRILARIFRSSASGASLNRGEKEEKEPKLDSSDRKLADDDDERAASIFSSSSYSASSLSSSSCSSSSSTSSRLSLASLVALRESAVPRARQKMTPPPRKAPLGPARNRGGATGIFLLVASLSVMVFWGRLCSIMCTSSWLFFVACQFSSGRPATTAKEVKDWTPSAELHRRRILVEQAMEKKRVVLEGLLQRNQKITNKY</sequence>
<dbReference type="OMA" id="IMCTSSW"/>
<keyword evidence="2" id="KW-0812">Transmembrane</keyword>
<dbReference type="EnsemblPlants" id="Ma10_t10290.1">
    <property type="protein sequence ID" value="Ma10_p10290.1"/>
    <property type="gene ID" value="Ma10_g10290"/>
</dbReference>
<feature type="region of interest" description="Disordered" evidence="1">
    <location>
        <begin position="56"/>
        <end position="81"/>
    </location>
</feature>
<dbReference type="EMBL" id="HG996476">
    <property type="protein sequence ID" value="CAG1853110.1"/>
    <property type="molecule type" value="Genomic_DNA"/>
</dbReference>
<dbReference type="InterPro" id="IPR040411">
    <property type="entry name" value="At5g23160-like"/>
</dbReference>
<dbReference type="InParanoid" id="A0A804KUN9"/>
<name>A0A804KUN9_MUSAM</name>
<evidence type="ECO:0000313" key="5">
    <source>
        <dbReference type="Proteomes" id="UP000012960"/>
    </source>
</evidence>
<keyword evidence="2" id="KW-1133">Transmembrane helix</keyword>
<proteinExistence type="predicted"/>
<accession>A0A804KUN9</accession>
<evidence type="ECO:0000256" key="2">
    <source>
        <dbReference type="SAM" id="Phobius"/>
    </source>
</evidence>
<keyword evidence="2" id="KW-0472">Membrane</keyword>